<dbReference type="InterPro" id="IPR025943">
    <property type="entry name" value="Sigma_54_int_dom_ATP-bd_2"/>
</dbReference>
<dbReference type="PROSITE" id="PS00675">
    <property type="entry name" value="SIGMA54_INTERACT_1"/>
    <property type="match status" value="1"/>
</dbReference>
<accession>A0ABR5AQW4</accession>
<keyword evidence="1" id="KW-0547">Nucleotide-binding</keyword>
<dbReference type="InterPro" id="IPR027417">
    <property type="entry name" value="P-loop_NTPase"/>
</dbReference>
<sequence>MLTETELQLIKSRGELYQSFAAAYSRMKNEIDDCYALGLADKDGRMIGVRMKGKLHDQLGEVNFYPGGHWDETIAGTNAIGTALAAREAVTIHTAEHYCEAWSAFSCAGVPIWHPVDKQVIGVLDLSSKDEDFRKHSLPLTKAIAEMIQADMLVRIYEKNNLLKEVFLEHSRRLRSDWLLAIDDQGSLMEKNHLSEPFHYVWKTPFNWHEYMHKWQCSGEPEWEEQTIPFLHGHPRGKVLPVFHKNSVIGIIVQIPQHHLFEKSSAAPKKEYNHYGVIGRGNKFNFFISKIEKIAPSSVPVLLTGESGTGKEVFSRMIHRLSDRCDQPFVSFNCSSLNHDLAASELFGYGPGSFTGGLKEGKKGLFEAADGGILFLDEIGEVPLSVQPMLLRVLQEQEVMRIGEYAPKKINVRVIAATNRDLKQMIKEGTFREDLYYRLNVIHLMIPPLRERKEDIPLLASYFIKQNEKQANVMLAPETEQLLQQYDWPGNVRELKNVIQYAQLFAENEVIEPSHLPDAFHEQMMAEACSEPAEGQPEGDQDERDCILHMLRRTNFNLTKAAQLLGFSRGTLYNRLKKYNISYR</sequence>
<keyword evidence="8" id="KW-1185">Reference proteome</keyword>
<evidence type="ECO:0000256" key="4">
    <source>
        <dbReference type="ARBA" id="ARBA00023125"/>
    </source>
</evidence>
<dbReference type="InterPro" id="IPR058031">
    <property type="entry name" value="AAA_lid_NorR"/>
</dbReference>
<protein>
    <submittedName>
        <fullName evidence="7">Response regulator of zinc sigma-54-dependent two-component system</fullName>
    </submittedName>
</protein>
<keyword evidence="2" id="KW-0067">ATP-binding</keyword>
<dbReference type="Gene3D" id="1.10.10.60">
    <property type="entry name" value="Homeodomain-like"/>
    <property type="match status" value="1"/>
</dbReference>
<dbReference type="InterPro" id="IPR009057">
    <property type="entry name" value="Homeodomain-like_sf"/>
</dbReference>
<dbReference type="InterPro" id="IPR002078">
    <property type="entry name" value="Sigma_54_int"/>
</dbReference>
<dbReference type="CDD" id="cd00009">
    <property type="entry name" value="AAA"/>
    <property type="match status" value="1"/>
</dbReference>
<dbReference type="SUPFAM" id="SSF46689">
    <property type="entry name" value="Homeodomain-like"/>
    <property type="match status" value="1"/>
</dbReference>
<dbReference type="Pfam" id="PF02954">
    <property type="entry name" value="HTH_8"/>
    <property type="match status" value="1"/>
</dbReference>
<dbReference type="InterPro" id="IPR003593">
    <property type="entry name" value="AAA+_ATPase"/>
</dbReference>
<dbReference type="Gene3D" id="3.30.450.40">
    <property type="match status" value="1"/>
</dbReference>
<evidence type="ECO:0000259" key="6">
    <source>
        <dbReference type="PROSITE" id="PS50045"/>
    </source>
</evidence>
<comment type="caution">
    <text evidence="7">The sequence shown here is derived from an EMBL/GenBank/DDBJ whole genome shotgun (WGS) entry which is preliminary data.</text>
</comment>
<dbReference type="PROSITE" id="PS00688">
    <property type="entry name" value="SIGMA54_INTERACT_3"/>
    <property type="match status" value="1"/>
</dbReference>
<dbReference type="InterPro" id="IPR025662">
    <property type="entry name" value="Sigma_54_int_dom_ATP-bd_1"/>
</dbReference>
<keyword evidence="5" id="KW-0804">Transcription</keyword>
<evidence type="ECO:0000256" key="5">
    <source>
        <dbReference type="ARBA" id="ARBA00023163"/>
    </source>
</evidence>
<dbReference type="Pfam" id="PF00158">
    <property type="entry name" value="Sigma54_activat"/>
    <property type="match status" value="1"/>
</dbReference>
<dbReference type="PROSITE" id="PS50045">
    <property type="entry name" value="SIGMA54_INTERACT_4"/>
    <property type="match status" value="1"/>
</dbReference>
<name>A0ABR5AQW4_BACBA</name>
<feature type="domain" description="Sigma-54 factor interaction" evidence="6">
    <location>
        <begin position="277"/>
        <end position="504"/>
    </location>
</feature>
<proteinExistence type="predicted"/>
<dbReference type="PRINTS" id="PR01590">
    <property type="entry name" value="HTHFIS"/>
</dbReference>
<dbReference type="SUPFAM" id="SSF52540">
    <property type="entry name" value="P-loop containing nucleoside triphosphate hydrolases"/>
    <property type="match status" value="1"/>
</dbReference>
<dbReference type="InterPro" id="IPR002197">
    <property type="entry name" value="HTH_Fis"/>
</dbReference>
<evidence type="ECO:0000256" key="2">
    <source>
        <dbReference type="ARBA" id="ARBA00022840"/>
    </source>
</evidence>
<evidence type="ECO:0000256" key="1">
    <source>
        <dbReference type="ARBA" id="ARBA00022741"/>
    </source>
</evidence>
<dbReference type="Gene3D" id="3.40.50.300">
    <property type="entry name" value="P-loop containing nucleotide triphosphate hydrolases"/>
    <property type="match status" value="1"/>
</dbReference>
<evidence type="ECO:0000313" key="7">
    <source>
        <dbReference type="EMBL" id="KIL77149.1"/>
    </source>
</evidence>
<keyword evidence="4" id="KW-0238">DNA-binding</keyword>
<dbReference type="InterPro" id="IPR003018">
    <property type="entry name" value="GAF"/>
</dbReference>
<organism evidence="7 8">
    <name type="scientific">Bacillus badius</name>
    <dbReference type="NCBI Taxonomy" id="1455"/>
    <lineage>
        <taxon>Bacteria</taxon>
        <taxon>Bacillati</taxon>
        <taxon>Bacillota</taxon>
        <taxon>Bacilli</taxon>
        <taxon>Bacillales</taxon>
        <taxon>Bacillaceae</taxon>
        <taxon>Pseudobacillus</taxon>
    </lineage>
</organism>
<dbReference type="Gene3D" id="1.10.8.60">
    <property type="match status" value="1"/>
</dbReference>
<dbReference type="Proteomes" id="UP000031982">
    <property type="component" value="Unassembled WGS sequence"/>
</dbReference>
<dbReference type="SUPFAM" id="SSF55781">
    <property type="entry name" value="GAF domain-like"/>
    <property type="match status" value="1"/>
</dbReference>
<reference evidence="7 8" key="1">
    <citation type="submission" date="2015-01" db="EMBL/GenBank/DDBJ databases">
        <title>Genome Assembly of Bacillus badius MTCC 1458.</title>
        <authorList>
            <person name="Verma A."/>
            <person name="Khatri I."/>
            <person name="Mual P."/>
            <person name="Subramanian S."/>
            <person name="Krishnamurthi S."/>
        </authorList>
    </citation>
    <scope>NUCLEOTIDE SEQUENCE [LARGE SCALE GENOMIC DNA]</scope>
    <source>
        <strain evidence="7 8">MTCC 1458</strain>
    </source>
</reference>
<keyword evidence="3" id="KW-0805">Transcription regulation</keyword>
<dbReference type="Pfam" id="PF01590">
    <property type="entry name" value="GAF"/>
    <property type="match status" value="1"/>
</dbReference>
<dbReference type="SMART" id="SM00382">
    <property type="entry name" value="AAA"/>
    <property type="match status" value="1"/>
</dbReference>
<evidence type="ECO:0000256" key="3">
    <source>
        <dbReference type="ARBA" id="ARBA00023015"/>
    </source>
</evidence>
<dbReference type="PANTHER" id="PTHR32071">
    <property type="entry name" value="TRANSCRIPTIONAL REGULATORY PROTEIN"/>
    <property type="match status" value="1"/>
</dbReference>
<dbReference type="InterPro" id="IPR029016">
    <property type="entry name" value="GAF-like_dom_sf"/>
</dbReference>
<gene>
    <name evidence="7" type="ORF">SD77_1754</name>
</gene>
<evidence type="ECO:0000313" key="8">
    <source>
        <dbReference type="Proteomes" id="UP000031982"/>
    </source>
</evidence>
<dbReference type="InterPro" id="IPR025944">
    <property type="entry name" value="Sigma_54_int_dom_CS"/>
</dbReference>
<dbReference type="PROSITE" id="PS00676">
    <property type="entry name" value="SIGMA54_INTERACT_2"/>
    <property type="match status" value="1"/>
</dbReference>
<dbReference type="EMBL" id="JXLP01000017">
    <property type="protein sequence ID" value="KIL77149.1"/>
    <property type="molecule type" value="Genomic_DNA"/>
</dbReference>
<dbReference type="Pfam" id="PF25601">
    <property type="entry name" value="AAA_lid_14"/>
    <property type="match status" value="1"/>
</dbReference>